<dbReference type="AlphaFoldDB" id="A0A1E8EY16"/>
<gene>
    <name evidence="3" type="ORF">CLOACE_15150</name>
</gene>
<dbReference type="Proteomes" id="UP000175744">
    <property type="component" value="Unassembled WGS sequence"/>
</dbReference>
<name>A0A1E8EY16_9CLOT</name>
<feature type="transmembrane region" description="Helical" evidence="2">
    <location>
        <begin position="59"/>
        <end position="80"/>
    </location>
</feature>
<evidence type="ECO:0000313" key="3">
    <source>
        <dbReference type="EMBL" id="OFI05820.1"/>
    </source>
</evidence>
<keyword evidence="2" id="KW-0472">Membrane</keyword>
<keyword evidence="4" id="KW-1185">Reference proteome</keyword>
<accession>A0A1E8EY16</accession>
<feature type="compositionally biased region" description="Basic and acidic residues" evidence="1">
    <location>
        <begin position="99"/>
        <end position="123"/>
    </location>
</feature>
<reference evidence="3 4" key="1">
    <citation type="submission" date="2016-06" db="EMBL/GenBank/DDBJ databases">
        <title>Genome sequence of Clostridium acetireducens DSM 10703.</title>
        <authorList>
            <person name="Poehlein A."/>
            <person name="Fluechter S."/>
            <person name="Duerre P."/>
            <person name="Daniel R."/>
        </authorList>
    </citation>
    <scope>NUCLEOTIDE SEQUENCE [LARGE SCALE GENOMIC DNA]</scope>
    <source>
        <strain evidence="3 4">DSM 10703</strain>
    </source>
</reference>
<comment type="caution">
    <text evidence="3">The sequence shown here is derived from an EMBL/GenBank/DDBJ whole genome shotgun (WGS) entry which is preliminary data.</text>
</comment>
<keyword evidence="2" id="KW-0812">Transmembrane</keyword>
<dbReference type="EMBL" id="LZFO01000021">
    <property type="protein sequence ID" value="OFI05820.1"/>
    <property type="molecule type" value="Genomic_DNA"/>
</dbReference>
<evidence type="ECO:0000256" key="1">
    <source>
        <dbReference type="SAM" id="MobiDB-lite"/>
    </source>
</evidence>
<dbReference type="RefSeq" id="WP_070110492.1">
    <property type="nucleotide sequence ID" value="NZ_LZFO01000021.1"/>
</dbReference>
<keyword evidence="2" id="KW-1133">Transmembrane helix</keyword>
<protein>
    <submittedName>
        <fullName evidence="3">Uncharacterized protein</fullName>
    </submittedName>
</protein>
<organism evidence="3 4">
    <name type="scientific">Clostridium acetireducens DSM 10703</name>
    <dbReference type="NCBI Taxonomy" id="1121290"/>
    <lineage>
        <taxon>Bacteria</taxon>
        <taxon>Bacillati</taxon>
        <taxon>Bacillota</taxon>
        <taxon>Clostridia</taxon>
        <taxon>Eubacteriales</taxon>
        <taxon>Clostridiaceae</taxon>
        <taxon>Clostridium</taxon>
    </lineage>
</organism>
<feature type="compositionally biased region" description="Low complexity" evidence="1">
    <location>
        <begin position="87"/>
        <end position="96"/>
    </location>
</feature>
<evidence type="ECO:0000313" key="4">
    <source>
        <dbReference type="Proteomes" id="UP000175744"/>
    </source>
</evidence>
<feature type="region of interest" description="Disordered" evidence="1">
    <location>
        <begin position="87"/>
        <end position="171"/>
    </location>
</feature>
<evidence type="ECO:0000256" key="2">
    <source>
        <dbReference type="SAM" id="Phobius"/>
    </source>
</evidence>
<proteinExistence type="predicted"/>
<dbReference type="STRING" id="1121290.CLAOCE_15150"/>
<sequence length="300" mass="34404">MKNKDYNIICKMLKEDADNIEIDMEFKQNLKKRIMEKALKDKELKSKEIKSSNRYYKHLKIASALIAVSLIGSAATMSIANNENMNKNIANSNNINTVEKSKETAAQVPKEKTTNNENKKEKPANTNNIKNNENKNNTKKQKIKEENNLPKPNNKSESLIAKENNKTPVKEENKDTLNKVIIDGTIDYGNDTNSIIKKIIIKGIDIQKSKDEIQPKDKSLYIQRKNSEILLYDKKNNNRYVFSKDELGNEINENVDKIFSKDSIYNLISLSANSEETQLSILAENDKEEYEIVNLSIEKK</sequence>
<feature type="compositionally biased region" description="Low complexity" evidence="1">
    <location>
        <begin position="124"/>
        <end position="135"/>
    </location>
</feature>